<protein>
    <submittedName>
        <fullName evidence="2">Uncharacterized protein</fullName>
    </submittedName>
</protein>
<proteinExistence type="predicted"/>
<name>A0A0D2HL39_9EURO</name>
<dbReference type="AlphaFoldDB" id="A0A0D2HL39"/>
<gene>
    <name evidence="2" type="ORF">Z520_01101</name>
</gene>
<dbReference type="OrthoDB" id="4139190at2759"/>
<feature type="compositionally biased region" description="Acidic residues" evidence="1">
    <location>
        <begin position="321"/>
        <end position="340"/>
    </location>
</feature>
<sequence length="496" mass="56206">MARNNNGEYSYRQAQHDAAPRGPAIFVPVPRAMFFSGVRGFSRPQKVYHKPVYSPSPFNTRLDACANSNSLVGSHNCSLPFANHPRGSKVTAFWESPGVLQDSAYIFRSPSELVTPIHESLPIMAFYDARLIPGREEAISQALTSLLRNTNINMTECYRSAVRQFLRRSAEDNILGLVRRIDLEVDFALKIIWATKRPEQYTLEQLNRLQALGKSFLEQATTYREVWLEEVTNLNLWPDPQANVVDADEYQRYIGGRDWDAEWVRGTREEEGPEVGAHNNPHRRGNIANEHNAQVAGSGGDADMMDVDDTAQAAPEAIIISDDDDDDYDDDNNSSAADEDETTIFVRRGAQGVTTWATTVDGQMTPFARYEHGAGRRPWRCLLCDRCHVVEKGTLQVHLRTKHGLAGLHVMKVENENYSNFQGHDDQDCFIWGEYVRGAERPWKCLLCPNHPGLKAGKKTFARHFQKTHGIRVVLPPVEPKDVRRHNQKRQRQARS</sequence>
<dbReference type="Proteomes" id="UP000053411">
    <property type="component" value="Unassembled WGS sequence"/>
</dbReference>
<evidence type="ECO:0000313" key="2">
    <source>
        <dbReference type="EMBL" id="KIY02636.1"/>
    </source>
</evidence>
<organism evidence="2 3">
    <name type="scientific">Fonsecaea multimorphosa CBS 102226</name>
    <dbReference type="NCBI Taxonomy" id="1442371"/>
    <lineage>
        <taxon>Eukaryota</taxon>
        <taxon>Fungi</taxon>
        <taxon>Dikarya</taxon>
        <taxon>Ascomycota</taxon>
        <taxon>Pezizomycotina</taxon>
        <taxon>Eurotiomycetes</taxon>
        <taxon>Chaetothyriomycetidae</taxon>
        <taxon>Chaetothyriales</taxon>
        <taxon>Herpotrichiellaceae</taxon>
        <taxon>Fonsecaea</taxon>
    </lineage>
</organism>
<dbReference type="RefSeq" id="XP_016636758.1">
    <property type="nucleotide sequence ID" value="XM_016771619.1"/>
</dbReference>
<dbReference type="GeneID" id="27706847"/>
<reference evidence="2 3" key="1">
    <citation type="submission" date="2015-01" db="EMBL/GenBank/DDBJ databases">
        <title>The Genome Sequence of Fonsecaea multimorphosa CBS 102226.</title>
        <authorList>
            <consortium name="The Broad Institute Genomics Platform"/>
            <person name="Cuomo C."/>
            <person name="de Hoog S."/>
            <person name="Gorbushina A."/>
            <person name="Stielow B."/>
            <person name="Teixiera M."/>
            <person name="Abouelleil A."/>
            <person name="Chapman S.B."/>
            <person name="Priest M."/>
            <person name="Young S.K."/>
            <person name="Wortman J."/>
            <person name="Nusbaum C."/>
            <person name="Birren B."/>
        </authorList>
    </citation>
    <scope>NUCLEOTIDE SEQUENCE [LARGE SCALE GENOMIC DNA]</scope>
    <source>
        <strain evidence="2 3">CBS 102226</strain>
    </source>
</reference>
<dbReference type="EMBL" id="KN848063">
    <property type="protein sequence ID" value="KIY02636.1"/>
    <property type="molecule type" value="Genomic_DNA"/>
</dbReference>
<evidence type="ECO:0000256" key="1">
    <source>
        <dbReference type="SAM" id="MobiDB-lite"/>
    </source>
</evidence>
<dbReference type="VEuPathDB" id="FungiDB:Z520_01101"/>
<accession>A0A0D2HL39</accession>
<feature type="region of interest" description="Disordered" evidence="1">
    <location>
        <begin position="318"/>
        <end position="340"/>
    </location>
</feature>
<keyword evidence="3" id="KW-1185">Reference proteome</keyword>
<evidence type="ECO:0000313" key="3">
    <source>
        <dbReference type="Proteomes" id="UP000053411"/>
    </source>
</evidence>